<evidence type="ECO:0000313" key="7">
    <source>
        <dbReference type="Proteomes" id="UP000824189"/>
    </source>
</evidence>
<dbReference type="Proteomes" id="UP000824189">
    <property type="component" value="Unassembled WGS sequence"/>
</dbReference>
<feature type="domain" description="Response regulatory" evidence="5">
    <location>
        <begin position="4"/>
        <end position="120"/>
    </location>
</feature>
<dbReference type="InterPro" id="IPR036388">
    <property type="entry name" value="WH-like_DNA-bd_sf"/>
</dbReference>
<dbReference type="PANTHER" id="PTHR43214:SF42">
    <property type="entry name" value="TRANSCRIPTIONAL REGULATORY PROTEIN DESR"/>
    <property type="match status" value="1"/>
</dbReference>
<feature type="domain" description="HTH luxR-type" evidence="4">
    <location>
        <begin position="135"/>
        <end position="200"/>
    </location>
</feature>
<dbReference type="SUPFAM" id="SSF52172">
    <property type="entry name" value="CheY-like"/>
    <property type="match status" value="1"/>
</dbReference>
<organism evidence="6 7">
    <name type="scientific">Candidatus Corynebacterium gallistercoris</name>
    <dbReference type="NCBI Taxonomy" id="2838530"/>
    <lineage>
        <taxon>Bacteria</taxon>
        <taxon>Bacillati</taxon>
        <taxon>Actinomycetota</taxon>
        <taxon>Actinomycetes</taxon>
        <taxon>Mycobacteriales</taxon>
        <taxon>Corynebacteriaceae</taxon>
        <taxon>Corynebacterium</taxon>
    </lineage>
</organism>
<gene>
    <name evidence="6" type="ORF">H9867_01235</name>
</gene>
<comment type="caution">
    <text evidence="6">The sequence shown here is derived from an EMBL/GenBank/DDBJ whole genome shotgun (WGS) entry which is preliminary data.</text>
</comment>
<accession>A0A9D1RVM6</accession>
<dbReference type="Pfam" id="PF00072">
    <property type="entry name" value="Response_reg"/>
    <property type="match status" value="1"/>
</dbReference>
<proteinExistence type="predicted"/>
<dbReference type="InterPro" id="IPR016032">
    <property type="entry name" value="Sig_transdc_resp-reg_C-effctor"/>
</dbReference>
<dbReference type="PANTHER" id="PTHR43214">
    <property type="entry name" value="TWO-COMPONENT RESPONSE REGULATOR"/>
    <property type="match status" value="1"/>
</dbReference>
<sequence length="202" mass="20922">MSIRVAVADDEALVASSLSTLLSLEPDIEVVATCNSGEELMAWVAAHPVDVCVVDLQMGGISGVDVAARLREAAPAIGVLIVTSHAQPKGLKEALLAGATGFVPKTATAAEFAAAVRSVNAGKKYVDAELAAAALYAKASPLTEREAELLTLVPEGLSVEEMARRVHLAPGTVRNYLSSAMTKVGAANRIEGYRKAAEAGWL</sequence>
<evidence type="ECO:0000259" key="4">
    <source>
        <dbReference type="PROSITE" id="PS50043"/>
    </source>
</evidence>
<dbReference type="GO" id="GO:0000160">
    <property type="term" value="P:phosphorelay signal transduction system"/>
    <property type="evidence" value="ECO:0007669"/>
    <property type="project" value="InterPro"/>
</dbReference>
<protein>
    <submittedName>
        <fullName evidence="6">Response regulator transcription factor</fullName>
    </submittedName>
</protein>
<evidence type="ECO:0000256" key="2">
    <source>
        <dbReference type="ARBA" id="ARBA00023125"/>
    </source>
</evidence>
<dbReference type="InterPro" id="IPR011006">
    <property type="entry name" value="CheY-like_superfamily"/>
</dbReference>
<dbReference type="PROSITE" id="PS50043">
    <property type="entry name" value="HTH_LUXR_2"/>
    <property type="match status" value="1"/>
</dbReference>
<dbReference type="PRINTS" id="PR00038">
    <property type="entry name" value="HTHLUXR"/>
</dbReference>
<name>A0A9D1RVM6_9CORY</name>
<dbReference type="SMART" id="SM00421">
    <property type="entry name" value="HTH_LUXR"/>
    <property type="match status" value="1"/>
</dbReference>
<keyword evidence="1 3" id="KW-0597">Phosphoprotein</keyword>
<dbReference type="SMART" id="SM00448">
    <property type="entry name" value="REC"/>
    <property type="match status" value="1"/>
</dbReference>
<reference evidence="6" key="2">
    <citation type="submission" date="2021-04" db="EMBL/GenBank/DDBJ databases">
        <authorList>
            <person name="Gilroy R."/>
        </authorList>
    </citation>
    <scope>NUCLEOTIDE SEQUENCE</scope>
    <source>
        <strain evidence="6">4376</strain>
    </source>
</reference>
<dbReference type="InterPro" id="IPR058245">
    <property type="entry name" value="NreC/VraR/RcsB-like_REC"/>
</dbReference>
<dbReference type="CDD" id="cd06170">
    <property type="entry name" value="LuxR_C_like"/>
    <property type="match status" value="1"/>
</dbReference>
<dbReference type="GO" id="GO:0006355">
    <property type="term" value="P:regulation of DNA-templated transcription"/>
    <property type="evidence" value="ECO:0007669"/>
    <property type="project" value="InterPro"/>
</dbReference>
<reference evidence="6" key="1">
    <citation type="journal article" date="2021" name="PeerJ">
        <title>Extensive microbial diversity within the chicken gut microbiome revealed by metagenomics and culture.</title>
        <authorList>
            <person name="Gilroy R."/>
            <person name="Ravi A."/>
            <person name="Getino M."/>
            <person name="Pursley I."/>
            <person name="Horton D.L."/>
            <person name="Alikhan N.F."/>
            <person name="Baker D."/>
            <person name="Gharbi K."/>
            <person name="Hall N."/>
            <person name="Watson M."/>
            <person name="Adriaenssens E.M."/>
            <person name="Foster-Nyarko E."/>
            <person name="Jarju S."/>
            <person name="Secka A."/>
            <person name="Antonio M."/>
            <person name="Oren A."/>
            <person name="Chaudhuri R.R."/>
            <person name="La Ragione R."/>
            <person name="Hildebrand F."/>
            <person name="Pallen M.J."/>
        </authorList>
    </citation>
    <scope>NUCLEOTIDE SEQUENCE</scope>
    <source>
        <strain evidence="6">4376</strain>
    </source>
</reference>
<dbReference type="GO" id="GO:0003677">
    <property type="term" value="F:DNA binding"/>
    <property type="evidence" value="ECO:0007669"/>
    <property type="project" value="UniProtKB-KW"/>
</dbReference>
<evidence type="ECO:0000256" key="1">
    <source>
        <dbReference type="ARBA" id="ARBA00022553"/>
    </source>
</evidence>
<feature type="modified residue" description="4-aspartylphosphate" evidence="3">
    <location>
        <position position="55"/>
    </location>
</feature>
<evidence type="ECO:0000259" key="5">
    <source>
        <dbReference type="PROSITE" id="PS50110"/>
    </source>
</evidence>
<keyword evidence="2" id="KW-0238">DNA-binding</keyword>
<dbReference type="SUPFAM" id="SSF46894">
    <property type="entry name" value="C-terminal effector domain of the bipartite response regulators"/>
    <property type="match status" value="1"/>
</dbReference>
<evidence type="ECO:0000256" key="3">
    <source>
        <dbReference type="PROSITE-ProRule" id="PRU00169"/>
    </source>
</evidence>
<dbReference type="PROSITE" id="PS50110">
    <property type="entry name" value="RESPONSE_REGULATORY"/>
    <property type="match status" value="1"/>
</dbReference>
<dbReference type="Gene3D" id="1.10.10.10">
    <property type="entry name" value="Winged helix-like DNA-binding domain superfamily/Winged helix DNA-binding domain"/>
    <property type="match status" value="1"/>
</dbReference>
<dbReference type="InterPro" id="IPR039420">
    <property type="entry name" value="WalR-like"/>
</dbReference>
<dbReference type="InterPro" id="IPR000792">
    <property type="entry name" value="Tscrpt_reg_LuxR_C"/>
</dbReference>
<dbReference type="Gene3D" id="3.40.50.2300">
    <property type="match status" value="1"/>
</dbReference>
<dbReference type="CDD" id="cd17535">
    <property type="entry name" value="REC_NarL-like"/>
    <property type="match status" value="1"/>
</dbReference>
<dbReference type="EMBL" id="DXFZ01000017">
    <property type="protein sequence ID" value="HIW95103.1"/>
    <property type="molecule type" value="Genomic_DNA"/>
</dbReference>
<dbReference type="InterPro" id="IPR001789">
    <property type="entry name" value="Sig_transdc_resp-reg_receiver"/>
</dbReference>
<dbReference type="Pfam" id="PF00196">
    <property type="entry name" value="GerE"/>
    <property type="match status" value="1"/>
</dbReference>
<evidence type="ECO:0000313" key="6">
    <source>
        <dbReference type="EMBL" id="HIW95103.1"/>
    </source>
</evidence>
<dbReference type="AlphaFoldDB" id="A0A9D1RVM6"/>